<dbReference type="GO" id="GO:0000785">
    <property type="term" value="C:chromatin"/>
    <property type="evidence" value="ECO:0007669"/>
    <property type="project" value="TreeGrafter"/>
</dbReference>
<reference evidence="6 8" key="2">
    <citation type="submission" date="2018-11" db="EMBL/GenBank/DDBJ databases">
        <authorList>
            <consortium name="Pathogen Informatics"/>
        </authorList>
    </citation>
    <scope>NUCLEOTIDE SEQUENCE [LARGE SCALE GENOMIC DNA]</scope>
</reference>
<reference evidence="10" key="1">
    <citation type="submission" date="2017-02" db="UniProtKB">
        <authorList>
            <consortium name="WormBaseParasite"/>
        </authorList>
    </citation>
    <scope>IDENTIFICATION</scope>
</reference>
<dbReference type="Gene3D" id="1.20.920.10">
    <property type="entry name" value="Bromodomain-like"/>
    <property type="match status" value="2"/>
</dbReference>
<evidence type="ECO:0000313" key="7">
    <source>
        <dbReference type="EMBL" id="VUZ48221.1"/>
    </source>
</evidence>
<gene>
    <name evidence="6" type="ORF">HDID_LOCUS1517</name>
    <name evidence="7" type="ORF">WMSIL1_LOCUS7548</name>
</gene>
<dbReference type="PROSITE" id="PS51525">
    <property type="entry name" value="NET"/>
    <property type="match status" value="1"/>
</dbReference>
<organism evidence="10">
    <name type="scientific">Hymenolepis diminuta</name>
    <name type="common">Rat tapeworm</name>
    <dbReference type="NCBI Taxonomy" id="6216"/>
    <lineage>
        <taxon>Eukaryota</taxon>
        <taxon>Metazoa</taxon>
        <taxon>Spiralia</taxon>
        <taxon>Lophotrochozoa</taxon>
        <taxon>Platyhelminthes</taxon>
        <taxon>Cestoda</taxon>
        <taxon>Eucestoda</taxon>
        <taxon>Cyclophyllidea</taxon>
        <taxon>Hymenolepididae</taxon>
        <taxon>Hymenolepis</taxon>
    </lineage>
</organism>
<dbReference type="EMBL" id="UYSG01000284">
    <property type="protein sequence ID" value="VDL18978.1"/>
    <property type="molecule type" value="Genomic_DNA"/>
</dbReference>
<dbReference type="PANTHER" id="PTHR22880">
    <property type="entry name" value="FALZ-RELATED BROMODOMAIN-CONTAINING PROTEINS"/>
    <property type="match status" value="1"/>
</dbReference>
<dbReference type="PANTHER" id="PTHR22880:SF225">
    <property type="entry name" value="BROMODOMAIN-CONTAINING PROTEIN BET-1-RELATED"/>
    <property type="match status" value="1"/>
</dbReference>
<dbReference type="SUPFAM" id="SSF47370">
    <property type="entry name" value="Bromodomain"/>
    <property type="match status" value="2"/>
</dbReference>
<evidence type="ECO:0000313" key="6">
    <source>
        <dbReference type="EMBL" id="VDL18978.1"/>
    </source>
</evidence>
<proteinExistence type="predicted"/>
<dbReference type="InterPro" id="IPR001487">
    <property type="entry name" value="Bromodomain"/>
</dbReference>
<dbReference type="PROSITE" id="PS00633">
    <property type="entry name" value="BROMODOMAIN_1"/>
    <property type="match status" value="1"/>
</dbReference>
<evidence type="ECO:0000313" key="9">
    <source>
        <dbReference type="Proteomes" id="UP000321570"/>
    </source>
</evidence>
<dbReference type="Pfam" id="PF17035">
    <property type="entry name" value="BET"/>
    <property type="match status" value="1"/>
</dbReference>
<dbReference type="InterPro" id="IPR050935">
    <property type="entry name" value="Bromo_chromatin_reader"/>
</dbReference>
<dbReference type="Proteomes" id="UP000321570">
    <property type="component" value="Unassembled WGS sequence"/>
</dbReference>
<feature type="region of interest" description="Disordered" evidence="3">
    <location>
        <begin position="406"/>
        <end position="436"/>
    </location>
</feature>
<dbReference type="InterPro" id="IPR027353">
    <property type="entry name" value="NET_dom"/>
</dbReference>
<evidence type="ECO:0000313" key="10">
    <source>
        <dbReference type="WBParaSite" id="HDID_0000151601-mRNA-1"/>
    </source>
</evidence>
<evidence type="ECO:0000256" key="1">
    <source>
        <dbReference type="ARBA" id="ARBA00023117"/>
    </source>
</evidence>
<evidence type="ECO:0000259" key="4">
    <source>
        <dbReference type="PROSITE" id="PS50014"/>
    </source>
</evidence>
<name>A0A0R3SAU8_HYMDI</name>
<feature type="domain" description="Bromo" evidence="4">
    <location>
        <begin position="246"/>
        <end position="318"/>
    </location>
</feature>
<dbReference type="AlphaFoldDB" id="A0A0R3SAU8"/>
<evidence type="ECO:0000256" key="3">
    <source>
        <dbReference type="SAM" id="MobiDB-lite"/>
    </source>
</evidence>
<feature type="compositionally biased region" description="Acidic residues" evidence="3">
    <location>
        <begin position="697"/>
        <end position="708"/>
    </location>
</feature>
<dbReference type="SMART" id="SM00297">
    <property type="entry name" value="BROMO"/>
    <property type="match status" value="2"/>
</dbReference>
<feature type="compositionally biased region" description="Basic residues" evidence="3">
    <location>
        <begin position="416"/>
        <end position="429"/>
    </location>
</feature>
<feature type="compositionally biased region" description="Low complexity" evidence="3">
    <location>
        <begin position="602"/>
        <end position="618"/>
    </location>
</feature>
<accession>A0A0R3SAU8</accession>
<dbReference type="PROSITE" id="PS50014">
    <property type="entry name" value="BROMODOMAIN_2"/>
    <property type="match status" value="2"/>
</dbReference>
<feature type="compositionally biased region" description="Basic and acidic residues" evidence="3">
    <location>
        <begin position="574"/>
        <end position="586"/>
    </location>
</feature>
<dbReference type="GO" id="GO:0006338">
    <property type="term" value="P:chromatin remodeling"/>
    <property type="evidence" value="ECO:0007669"/>
    <property type="project" value="TreeGrafter"/>
</dbReference>
<dbReference type="OrthoDB" id="21449at2759"/>
<dbReference type="Pfam" id="PF00439">
    <property type="entry name" value="Bromodomain"/>
    <property type="match status" value="2"/>
</dbReference>
<feature type="domain" description="Bromo" evidence="4">
    <location>
        <begin position="31"/>
        <end position="103"/>
    </location>
</feature>
<feature type="compositionally biased region" description="Polar residues" evidence="3">
    <location>
        <begin position="129"/>
        <end position="154"/>
    </location>
</feature>
<keyword evidence="1 2" id="KW-0103">Bromodomain</keyword>
<feature type="compositionally biased region" description="Polar residues" evidence="3">
    <location>
        <begin position="758"/>
        <end position="768"/>
    </location>
</feature>
<dbReference type="WBParaSite" id="HDID_0000151601-mRNA-1">
    <property type="protein sequence ID" value="HDID_0000151601-mRNA-1"/>
    <property type="gene ID" value="HDID_0000151601"/>
</dbReference>
<evidence type="ECO:0000256" key="2">
    <source>
        <dbReference type="PROSITE-ProRule" id="PRU00035"/>
    </source>
</evidence>
<dbReference type="EMBL" id="CABIJS010000277">
    <property type="protein sequence ID" value="VUZ48221.1"/>
    <property type="molecule type" value="Genomic_DNA"/>
</dbReference>
<dbReference type="FunFam" id="1.20.1270.220:FF:000001">
    <property type="entry name" value="bromodomain-containing protein 2 isoform X1"/>
    <property type="match status" value="1"/>
</dbReference>
<feature type="domain" description="NET" evidence="5">
    <location>
        <begin position="472"/>
        <end position="554"/>
    </location>
</feature>
<evidence type="ECO:0000259" key="5">
    <source>
        <dbReference type="PROSITE" id="PS51525"/>
    </source>
</evidence>
<feature type="compositionally biased region" description="Basic and acidic residues" evidence="3">
    <location>
        <begin position="803"/>
        <end position="850"/>
    </location>
</feature>
<sequence>MMEASGVKPRAPKVTTNQLEYIKKSVIPPLFKHKLAWPFVKPVDHKGLNLPDYPKIIRCPMDLGSIKQRLNLAYYRRAEDCLRDLFSMFHNCYIFNKPGDDVVEMGQKLEELVREKLKGLPFPEAEIVNQKSSTSRPAPSNLSTDSSFSMSAMNNEGDLNGSSALVPAPTSSGAVPVQTPVNKKAPKRKSDSLDDVPSTPHSIDEGLERRAIKRPKVEERVPNRRVRLSESLKQCSNLLKDLCSNRLKHCNSIFLKPVDVVGLGLSDYYSIIQHPMDLSTVRTKLENGEYATKDDFAADIRLMFDNCYRYNGAENEIGAMGKALESVFEEGFAKISDDVPEGVEGMVSHITKEHQRLFSLLSKASEDMQKLTTSVNHLMTMMNDPAVIQMLKSAKKGPASVHNSTALSGFDDHQINRKPKPAQKTKRKSQNMASYPNAAAATAIPATASAAGLPGSATTAAMPVAPYGVDEGFVSDANARPMTYDEKRQLSLDINKLPGEKLGRVVQIIQQREPSHRDCNPDEIEIDFETLQHSTLRELERYVKAVLQKTKPARKYNKKSNSGGGGGGSVSAKDTMKKKEEQHLDPHLGSIEIGGNEPNRLSDSSSSDSESDSESSGSESDDSKGDSNGEGEDQSGNVKPVVIGDGVSQEGSSASMAANPAQPPHAPLKFTPGKSLPTSASVTSAAPLPQPSKQDSSDTEDDEEDNEGGENASVLHPAWATKKEEPGPAASAPQKSLPPVSSTSQLSTTVSPSSQQTKLRTVGSTGTFVDNGDNARNFLSTNPAAAQIVREAELQSRLSTVMAEKRAEKEREEALRKQREQEEAMAEAKRREQEAKVLEAARRNHMDWKKRQDRAKRATMPRVPPRFNRNEFTEDFECSLDIGLLDFVFGPH</sequence>
<dbReference type="GO" id="GO:0006355">
    <property type="term" value="P:regulation of DNA-templated transcription"/>
    <property type="evidence" value="ECO:0007669"/>
    <property type="project" value="TreeGrafter"/>
</dbReference>
<reference evidence="7 9" key="3">
    <citation type="submission" date="2019-07" db="EMBL/GenBank/DDBJ databases">
        <authorList>
            <person name="Jastrzebski P J."/>
            <person name="Paukszto L."/>
            <person name="Jastrzebski P J."/>
        </authorList>
    </citation>
    <scope>NUCLEOTIDE SEQUENCE [LARGE SCALE GENOMIC DNA]</scope>
    <source>
        <strain evidence="7 9">WMS-il1</strain>
    </source>
</reference>
<keyword evidence="9" id="KW-1185">Reference proteome</keyword>
<dbReference type="InterPro" id="IPR038336">
    <property type="entry name" value="NET_sf"/>
</dbReference>
<dbReference type="PRINTS" id="PR00503">
    <property type="entry name" value="BROMODOMAIN"/>
</dbReference>
<protein>
    <submittedName>
        <fullName evidence="10">Bromo domain-containing protein</fullName>
    </submittedName>
</protein>
<dbReference type="GO" id="GO:0005634">
    <property type="term" value="C:nucleus"/>
    <property type="evidence" value="ECO:0007669"/>
    <property type="project" value="TreeGrafter"/>
</dbReference>
<feature type="region of interest" description="Disordered" evidence="3">
    <location>
        <begin position="127"/>
        <end position="210"/>
    </location>
</feature>
<dbReference type="Gene3D" id="1.20.1270.220">
    <property type="match status" value="1"/>
</dbReference>
<dbReference type="InterPro" id="IPR018359">
    <property type="entry name" value="Bromodomain_CS"/>
</dbReference>
<dbReference type="Proteomes" id="UP000274504">
    <property type="component" value="Unassembled WGS sequence"/>
</dbReference>
<dbReference type="InterPro" id="IPR036427">
    <property type="entry name" value="Bromodomain-like_sf"/>
</dbReference>
<feature type="compositionally biased region" description="Low complexity" evidence="3">
    <location>
        <begin position="737"/>
        <end position="757"/>
    </location>
</feature>
<feature type="region of interest" description="Disordered" evidence="3">
    <location>
        <begin position="799"/>
        <end position="866"/>
    </location>
</feature>
<dbReference type="STRING" id="6216.A0A0R3SAU8"/>
<evidence type="ECO:0000313" key="8">
    <source>
        <dbReference type="Proteomes" id="UP000274504"/>
    </source>
</evidence>
<feature type="region of interest" description="Disordered" evidence="3">
    <location>
        <begin position="552"/>
        <end position="778"/>
    </location>
</feature>